<proteinExistence type="inferred from homology"/>
<dbReference type="InterPro" id="IPR002491">
    <property type="entry name" value="ABC_transptr_periplasmic_BD"/>
</dbReference>
<feature type="domain" description="Fe/B12 periplasmic-binding" evidence="4">
    <location>
        <begin position="67"/>
        <end position="322"/>
    </location>
</feature>
<keyword evidence="3" id="KW-0732">Signal</keyword>
<sequence>MRLARALGGAAAAALILFAAAACGSERQTAPPRPTPTPTLEGARPAGSRTVIDMAGREVRLPERIERVAVTAPAAADYARALGLEVVGQPSDIPAAEGARPVGSTLNPDFPAIAALAPDLVIGDAAVQGARIADFDRFTVPVYLVKAADYLAILDAVERLGEAVGREEEAAALRADLEGRVVAAALAARERRAAQSSLRVLVLTGAGRDVFAAGPATYIGNLLSMLGAENALANPPEGGPLPGFGVIDPGAAAQLAPDVVLVLPAGDGGLDTLIRTDPAWAATPAVRSGRVYAIDRVLFLRAPGPRVAEAMETLLGLLWPAR</sequence>
<reference evidence="5 6" key="1">
    <citation type="journal article" date="2023" name="ISME J.">
        <title>Thermophilic Dehalococcoidia with unusual traits shed light on an unexpected past.</title>
        <authorList>
            <person name="Palmer M."/>
            <person name="Covington J.K."/>
            <person name="Zhou E.M."/>
            <person name="Thomas S.C."/>
            <person name="Habib N."/>
            <person name="Seymour C.O."/>
            <person name="Lai D."/>
            <person name="Johnston J."/>
            <person name="Hashimi A."/>
            <person name="Jiao J.Y."/>
            <person name="Muok A.R."/>
            <person name="Liu L."/>
            <person name="Xian W.D."/>
            <person name="Zhi X.Y."/>
            <person name="Li M.M."/>
            <person name="Silva L.P."/>
            <person name="Bowen B.P."/>
            <person name="Louie K."/>
            <person name="Briegel A."/>
            <person name="Pett-Ridge J."/>
            <person name="Weber P.K."/>
            <person name="Tocheva E.I."/>
            <person name="Woyke T."/>
            <person name="Northen T.R."/>
            <person name="Mayali X."/>
            <person name="Li W.J."/>
            <person name="Hedlund B.P."/>
        </authorList>
    </citation>
    <scope>NUCLEOTIDE SEQUENCE [LARGE SCALE GENOMIC DNA]</scope>
    <source>
        <strain evidence="5 6">YIM 72310</strain>
    </source>
</reference>
<dbReference type="Pfam" id="PF01497">
    <property type="entry name" value="Peripla_BP_2"/>
    <property type="match status" value="1"/>
</dbReference>
<dbReference type="RefSeq" id="WP_270057887.1">
    <property type="nucleotide sequence ID" value="NZ_CP115149.1"/>
</dbReference>
<gene>
    <name evidence="5" type="ORF">O0235_07310</name>
</gene>
<dbReference type="EMBL" id="CP115149">
    <property type="protein sequence ID" value="WBL37374.1"/>
    <property type="molecule type" value="Genomic_DNA"/>
</dbReference>
<comment type="similarity">
    <text evidence="1">Belongs to the bacterial solute-binding protein 8 family.</text>
</comment>
<dbReference type="PROSITE" id="PS50983">
    <property type="entry name" value="FE_B12_PBP"/>
    <property type="match status" value="1"/>
</dbReference>
<evidence type="ECO:0000259" key="4">
    <source>
        <dbReference type="PROSITE" id="PS50983"/>
    </source>
</evidence>
<name>A0ABY7MA16_9CHLR</name>
<protein>
    <submittedName>
        <fullName evidence="5">ABC transporter substrate-binding protein</fullName>
    </submittedName>
</protein>
<dbReference type="PROSITE" id="PS51257">
    <property type="entry name" value="PROKAR_LIPOPROTEIN"/>
    <property type="match status" value="1"/>
</dbReference>
<accession>A0ABY7MA16</accession>
<keyword evidence="6" id="KW-1185">Reference proteome</keyword>
<organism evidence="5 6">
    <name type="scientific">Tepidiforma flava</name>
    <dbReference type="NCBI Taxonomy" id="3004094"/>
    <lineage>
        <taxon>Bacteria</taxon>
        <taxon>Bacillati</taxon>
        <taxon>Chloroflexota</taxon>
        <taxon>Tepidiformia</taxon>
        <taxon>Tepidiformales</taxon>
        <taxon>Tepidiformaceae</taxon>
        <taxon>Tepidiforma</taxon>
    </lineage>
</organism>
<feature type="chain" id="PRO_5046880537" evidence="3">
    <location>
        <begin position="22"/>
        <end position="322"/>
    </location>
</feature>
<evidence type="ECO:0000256" key="3">
    <source>
        <dbReference type="SAM" id="SignalP"/>
    </source>
</evidence>
<evidence type="ECO:0000256" key="2">
    <source>
        <dbReference type="SAM" id="MobiDB-lite"/>
    </source>
</evidence>
<dbReference type="Gene3D" id="3.40.50.1980">
    <property type="entry name" value="Nitrogenase molybdenum iron protein domain"/>
    <property type="match status" value="2"/>
</dbReference>
<dbReference type="PANTHER" id="PTHR30535">
    <property type="entry name" value="VITAMIN B12-BINDING PROTEIN"/>
    <property type="match status" value="1"/>
</dbReference>
<evidence type="ECO:0000256" key="1">
    <source>
        <dbReference type="ARBA" id="ARBA00008814"/>
    </source>
</evidence>
<dbReference type="PANTHER" id="PTHR30535:SF34">
    <property type="entry name" value="MOLYBDATE-BINDING PROTEIN MOLA"/>
    <property type="match status" value="1"/>
</dbReference>
<dbReference type="Proteomes" id="UP001212803">
    <property type="component" value="Chromosome"/>
</dbReference>
<dbReference type="InterPro" id="IPR050902">
    <property type="entry name" value="ABC_Transporter_SBP"/>
</dbReference>
<feature type="signal peptide" evidence="3">
    <location>
        <begin position="1"/>
        <end position="21"/>
    </location>
</feature>
<evidence type="ECO:0000313" key="5">
    <source>
        <dbReference type="EMBL" id="WBL37374.1"/>
    </source>
</evidence>
<feature type="region of interest" description="Disordered" evidence="2">
    <location>
        <begin position="26"/>
        <end position="45"/>
    </location>
</feature>
<evidence type="ECO:0000313" key="6">
    <source>
        <dbReference type="Proteomes" id="UP001212803"/>
    </source>
</evidence>
<dbReference type="SUPFAM" id="SSF53807">
    <property type="entry name" value="Helical backbone' metal receptor"/>
    <property type="match status" value="1"/>
</dbReference>